<protein>
    <submittedName>
        <fullName evidence="1">Uncharacterized protein</fullName>
    </submittedName>
</protein>
<dbReference type="Proteomes" id="UP000054776">
    <property type="component" value="Unassembled WGS sequence"/>
</dbReference>
<keyword evidence="2" id="KW-1185">Reference proteome</keyword>
<proteinExistence type="predicted"/>
<dbReference type="EMBL" id="JYDH01000050">
    <property type="protein sequence ID" value="KRY35752.1"/>
    <property type="molecule type" value="Genomic_DNA"/>
</dbReference>
<name>A0A0V1BG01_TRISP</name>
<evidence type="ECO:0000313" key="1">
    <source>
        <dbReference type="EMBL" id="KRY35752.1"/>
    </source>
</evidence>
<organism evidence="1 2">
    <name type="scientific">Trichinella spiralis</name>
    <name type="common">Trichina worm</name>
    <dbReference type="NCBI Taxonomy" id="6334"/>
    <lineage>
        <taxon>Eukaryota</taxon>
        <taxon>Metazoa</taxon>
        <taxon>Ecdysozoa</taxon>
        <taxon>Nematoda</taxon>
        <taxon>Enoplea</taxon>
        <taxon>Dorylaimia</taxon>
        <taxon>Trichinellida</taxon>
        <taxon>Trichinellidae</taxon>
        <taxon>Trichinella</taxon>
    </lineage>
</organism>
<dbReference type="AlphaFoldDB" id="A0A0V1BG01"/>
<sequence>MIPLLNIISYLETNNSRVLKIQSNVSKKLQRTTSYHFPCTSAAHGKMYSKRTPNVDGGTERINSNSRNFTAANEIDTVNLSNTVRLT</sequence>
<evidence type="ECO:0000313" key="2">
    <source>
        <dbReference type="Proteomes" id="UP000054776"/>
    </source>
</evidence>
<reference evidence="1 2" key="1">
    <citation type="submission" date="2015-01" db="EMBL/GenBank/DDBJ databases">
        <title>Evolution of Trichinella species and genotypes.</title>
        <authorList>
            <person name="Korhonen P.K."/>
            <person name="Edoardo P."/>
            <person name="Giuseppe L.R."/>
            <person name="Gasser R.B."/>
        </authorList>
    </citation>
    <scope>NUCLEOTIDE SEQUENCE [LARGE SCALE GENOMIC DNA]</scope>
    <source>
        <strain evidence="1">ISS3</strain>
    </source>
</reference>
<gene>
    <name evidence="1" type="ORF">T01_11133</name>
</gene>
<comment type="caution">
    <text evidence="1">The sequence shown here is derived from an EMBL/GenBank/DDBJ whole genome shotgun (WGS) entry which is preliminary data.</text>
</comment>
<accession>A0A0V1BG01</accession>
<dbReference type="InParanoid" id="A0A0V1BG01"/>